<name>A0A0B8MYU5_TALPI</name>
<dbReference type="SUPFAM" id="SSF53474">
    <property type="entry name" value="alpha/beta-Hydrolases"/>
    <property type="match status" value="1"/>
</dbReference>
<accession>A0A0B8MYU5</accession>
<proteinExistence type="predicted"/>
<evidence type="ECO:0000256" key="1">
    <source>
        <dbReference type="ARBA" id="ARBA00022801"/>
    </source>
</evidence>
<sequence length="299" mass="33078">MSRGIAAIRADLDDMEFEFVQGTVLHTEGARGTDCNANSTDEDRRAADCVCLGNWSLYTTAASDLPLYGYYNPLSAKSVLEIEESLLELIKEEGPFDGVLGYSAGASLAGQIICSDFEKHPFKSPDERPFRFACFINAISPLKAFRLEDEQVQDGVIEADSVTNPVVKAALDEYLRPSATRARKSFHKRADMPDSDTIRQEVESLQTRLLEDGTPFFTDGVYGMTRYDANFHGTLITIPTLHVRCPESGDAHDNGAHTQALCEPDLEKEIHHPFGHDFPRGAQLLRKISTAFRELADSA</sequence>
<evidence type="ECO:0000313" key="4">
    <source>
        <dbReference type="Proteomes" id="UP000053095"/>
    </source>
</evidence>
<dbReference type="InterPro" id="IPR005645">
    <property type="entry name" value="FSH-like_dom"/>
</dbReference>
<protein>
    <recommendedName>
        <fullName evidence="2">Serine hydrolase domain-containing protein</fullName>
    </recommendedName>
</protein>
<organism evidence="3 4">
    <name type="scientific">Talaromyces pinophilus</name>
    <name type="common">Penicillium pinophilum</name>
    <dbReference type="NCBI Taxonomy" id="128442"/>
    <lineage>
        <taxon>Eukaryota</taxon>
        <taxon>Fungi</taxon>
        <taxon>Dikarya</taxon>
        <taxon>Ascomycota</taxon>
        <taxon>Pezizomycotina</taxon>
        <taxon>Eurotiomycetes</taxon>
        <taxon>Eurotiomycetidae</taxon>
        <taxon>Eurotiales</taxon>
        <taxon>Trichocomaceae</taxon>
        <taxon>Talaromyces</taxon>
        <taxon>Talaromyces sect. Talaromyces</taxon>
    </lineage>
</organism>
<dbReference type="Gene3D" id="3.40.50.1820">
    <property type="entry name" value="alpha/beta hydrolase"/>
    <property type="match status" value="1"/>
</dbReference>
<dbReference type="AlphaFoldDB" id="A0A0B8MYU5"/>
<dbReference type="PANTHER" id="PTHR48070:SF6">
    <property type="entry name" value="ESTERASE OVCA2"/>
    <property type="match status" value="1"/>
</dbReference>
<dbReference type="GO" id="GO:0016787">
    <property type="term" value="F:hydrolase activity"/>
    <property type="evidence" value="ECO:0007669"/>
    <property type="project" value="UniProtKB-KW"/>
</dbReference>
<dbReference type="PANTHER" id="PTHR48070">
    <property type="entry name" value="ESTERASE OVCA2"/>
    <property type="match status" value="1"/>
</dbReference>
<dbReference type="GO" id="GO:0005634">
    <property type="term" value="C:nucleus"/>
    <property type="evidence" value="ECO:0007669"/>
    <property type="project" value="TreeGrafter"/>
</dbReference>
<dbReference type="Proteomes" id="UP000053095">
    <property type="component" value="Unassembled WGS sequence"/>
</dbReference>
<dbReference type="InterPro" id="IPR050593">
    <property type="entry name" value="LovG"/>
</dbReference>
<evidence type="ECO:0000259" key="2">
    <source>
        <dbReference type="Pfam" id="PF03959"/>
    </source>
</evidence>
<feature type="domain" description="Serine hydrolase" evidence="2">
    <location>
        <begin position="5"/>
        <end position="286"/>
    </location>
</feature>
<keyword evidence="1" id="KW-0378">Hydrolase</keyword>
<dbReference type="Pfam" id="PF03959">
    <property type="entry name" value="FSH1"/>
    <property type="match status" value="1"/>
</dbReference>
<keyword evidence="4" id="KW-1185">Reference proteome</keyword>
<reference evidence="4" key="1">
    <citation type="journal article" date="2015" name="Genome Announc.">
        <title>Draft genome sequence of Talaromyces cellulolyticus strain Y-94, a source of lignocellulosic biomass-degrading enzymes.</title>
        <authorList>
            <person name="Fujii T."/>
            <person name="Koike H."/>
            <person name="Sawayama S."/>
            <person name="Yano S."/>
            <person name="Inoue H."/>
        </authorList>
    </citation>
    <scope>NUCLEOTIDE SEQUENCE [LARGE SCALE GENOMIC DNA]</scope>
    <source>
        <strain evidence="4">Y-94</strain>
    </source>
</reference>
<dbReference type="GO" id="GO:0005737">
    <property type="term" value="C:cytoplasm"/>
    <property type="evidence" value="ECO:0007669"/>
    <property type="project" value="TreeGrafter"/>
</dbReference>
<gene>
    <name evidence="3" type="ORF">TCE0_043f15888</name>
</gene>
<evidence type="ECO:0000313" key="3">
    <source>
        <dbReference type="EMBL" id="GAM42166.1"/>
    </source>
</evidence>
<dbReference type="EMBL" id="DF933839">
    <property type="protein sequence ID" value="GAM42166.1"/>
    <property type="molecule type" value="Genomic_DNA"/>
</dbReference>
<dbReference type="InterPro" id="IPR029058">
    <property type="entry name" value="AB_hydrolase_fold"/>
</dbReference>